<dbReference type="InterPro" id="IPR004843">
    <property type="entry name" value="Calcineurin-like_PHP"/>
</dbReference>
<dbReference type="GO" id="GO:0016787">
    <property type="term" value="F:hydrolase activity"/>
    <property type="evidence" value="ECO:0007669"/>
    <property type="project" value="InterPro"/>
</dbReference>
<sequence>MSFLRVLCCSTVLLAGCTLLESNPNQTWAPPTAQHLTAQNLQRLRAHPKSPTDTVRFVFVGDSQRFYDETEDFVRSVNQQPGIDFVLVGGDISDFGLTRELRWVHRRLSGLRAPYLTVIGNHDQVGNGRAAYQQVYGPLNYSFRYGGTKFVCVDTNGRESGFRGRVPDVPWLRRELADTAGVRRTVVVSHVPPTDSDFDPQLIPAYTAAIGSSPQVVLHLAAHIHRYTAEQPYHDGVPYLTTYHMGKRRYLVLSVWGAGQFNLQTVSYGPAA</sequence>
<dbReference type="AlphaFoldDB" id="A0A7L5A0Q3"/>
<dbReference type="SUPFAM" id="SSF56300">
    <property type="entry name" value="Metallo-dependent phosphatases"/>
    <property type="match status" value="1"/>
</dbReference>
<organism evidence="1 2">
    <name type="scientific">Hymenobacter busanensis</name>
    <dbReference type="NCBI Taxonomy" id="2607656"/>
    <lineage>
        <taxon>Bacteria</taxon>
        <taxon>Pseudomonadati</taxon>
        <taxon>Bacteroidota</taxon>
        <taxon>Cytophagia</taxon>
        <taxon>Cytophagales</taxon>
        <taxon>Hymenobacteraceae</taxon>
        <taxon>Hymenobacter</taxon>
    </lineage>
</organism>
<name>A0A7L5A0Q3_9BACT</name>
<protein>
    <submittedName>
        <fullName evidence="1">Metallophosphoesterase</fullName>
    </submittedName>
</protein>
<dbReference type="InterPro" id="IPR029052">
    <property type="entry name" value="Metallo-depent_PP-like"/>
</dbReference>
<dbReference type="InterPro" id="IPR051918">
    <property type="entry name" value="STPP_CPPED1"/>
</dbReference>
<keyword evidence="2" id="KW-1185">Reference proteome</keyword>
<dbReference type="Proteomes" id="UP000326380">
    <property type="component" value="Unassembled WGS sequence"/>
</dbReference>
<reference evidence="1 2" key="1">
    <citation type="submission" date="2019-09" db="EMBL/GenBank/DDBJ databases">
        <title>Genome sequence of Hymenobacter sp. M3.</title>
        <authorList>
            <person name="Srinivasan S."/>
        </authorList>
    </citation>
    <scope>NUCLEOTIDE SEQUENCE [LARGE SCALE GENOMIC DNA]</scope>
    <source>
        <strain evidence="1 2">M3</strain>
    </source>
</reference>
<evidence type="ECO:0000313" key="2">
    <source>
        <dbReference type="Proteomes" id="UP000326380"/>
    </source>
</evidence>
<dbReference type="RefSeq" id="WP_151078750.1">
    <property type="nucleotide sequence ID" value="NZ_CP047647.1"/>
</dbReference>
<dbReference type="Gene3D" id="3.60.21.10">
    <property type="match status" value="1"/>
</dbReference>
<gene>
    <name evidence="1" type="ORF">F0P96_10180</name>
</gene>
<evidence type="ECO:0000313" key="1">
    <source>
        <dbReference type="EMBL" id="KAA9333329.1"/>
    </source>
</evidence>
<accession>A0A7L5A0Q3</accession>
<dbReference type="Pfam" id="PF00149">
    <property type="entry name" value="Metallophos"/>
    <property type="match status" value="1"/>
</dbReference>
<dbReference type="PANTHER" id="PTHR43143">
    <property type="entry name" value="METALLOPHOSPHOESTERASE, CALCINEURIN SUPERFAMILY"/>
    <property type="match status" value="1"/>
</dbReference>
<proteinExistence type="predicted"/>
<dbReference type="PANTHER" id="PTHR43143:SF1">
    <property type="entry name" value="SERINE_THREONINE-PROTEIN PHOSPHATASE CPPED1"/>
    <property type="match status" value="1"/>
</dbReference>
<comment type="caution">
    <text evidence="1">The sequence shown here is derived from an EMBL/GenBank/DDBJ whole genome shotgun (WGS) entry which is preliminary data.</text>
</comment>
<dbReference type="EMBL" id="VTWU01000003">
    <property type="protein sequence ID" value="KAA9333329.1"/>
    <property type="molecule type" value="Genomic_DNA"/>
</dbReference>
<dbReference type="PROSITE" id="PS51257">
    <property type="entry name" value="PROKAR_LIPOPROTEIN"/>
    <property type="match status" value="1"/>
</dbReference>